<keyword evidence="9" id="KW-1185">Reference proteome</keyword>
<dbReference type="STRING" id="1458307.OSB_15030"/>
<dbReference type="Pfam" id="PF07885">
    <property type="entry name" value="Ion_trans_2"/>
    <property type="match status" value="1"/>
</dbReference>
<evidence type="ECO:0000256" key="3">
    <source>
        <dbReference type="ARBA" id="ARBA00022692"/>
    </source>
</evidence>
<dbReference type="KEGG" id="otm:OSB_15030"/>
<dbReference type="GO" id="GO:0022841">
    <property type="term" value="F:potassium ion leak channel activity"/>
    <property type="evidence" value="ECO:0007669"/>
    <property type="project" value="TreeGrafter"/>
</dbReference>
<proteinExistence type="predicted"/>
<dbReference type="AlphaFoldDB" id="A0A0K0Y535"/>
<evidence type="ECO:0000256" key="4">
    <source>
        <dbReference type="ARBA" id="ARBA00022989"/>
    </source>
</evidence>
<keyword evidence="3" id="KW-0812">Transmembrane</keyword>
<dbReference type="GO" id="GO:0015271">
    <property type="term" value="F:outward rectifier potassium channel activity"/>
    <property type="evidence" value="ECO:0007669"/>
    <property type="project" value="TreeGrafter"/>
</dbReference>
<name>A0A0K0Y535_9RHOB</name>
<evidence type="ECO:0000256" key="2">
    <source>
        <dbReference type="ARBA" id="ARBA00022448"/>
    </source>
</evidence>
<protein>
    <submittedName>
        <fullName evidence="8">Voltage-gated potassium channel</fullName>
    </submittedName>
</protein>
<evidence type="ECO:0000313" key="9">
    <source>
        <dbReference type="Proteomes" id="UP000067444"/>
    </source>
</evidence>
<evidence type="ECO:0000256" key="6">
    <source>
        <dbReference type="ARBA" id="ARBA00023136"/>
    </source>
</evidence>
<dbReference type="PANTHER" id="PTHR11003">
    <property type="entry name" value="POTASSIUM CHANNEL, SUBFAMILY K"/>
    <property type="match status" value="1"/>
</dbReference>
<dbReference type="PANTHER" id="PTHR11003:SF291">
    <property type="entry name" value="IP11374P"/>
    <property type="match status" value="1"/>
</dbReference>
<organism evidence="8 9">
    <name type="scientific">Octadecabacter temperatus</name>
    <dbReference type="NCBI Taxonomy" id="1458307"/>
    <lineage>
        <taxon>Bacteria</taxon>
        <taxon>Pseudomonadati</taxon>
        <taxon>Pseudomonadota</taxon>
        <taxon>Alphaproteobacteria</taxon>
        <taxon>Rhodobacterales</taxon>
        <taxon>Roseobacteraceae</taxon>
        <taxon>Octadecabacter</taxon>
    </lineage>
</organism>
<dbReference type="InterPro" id="IPR003280">
    <property type="entry name" value="2pore_dom_K_chnl"/>
</dbReference>
<sequence>MSRGLVVYLIGSLVMIVSVGTVFFHFVEGWSWLDAYFFTVVTLSTVGYGSLVPVTAVGKIGTTILIFFGVIVVAAVIQHIGAFTLQNRIKAREELMKARHRAAEAEKRADAALERGPDA</sequence>
<keyword evidence="5" id="KW-0406">Ion transport</keyword>
<dbReference type="Gene3D" id="1.10.287.70">
    <property type="match status" value="1"/>
</dbReference>
<keyword evidence="7 8" id="KW-0407">Ion channel</keyword>
<dbReference type="SUPFAM" id="SSF81324">
    <property type="entry name" value="Voltage-gated potassium channels"/>
    <property type="match status" value="1"/>
</dbReference>
<evidence type="ECO:0000256" key="1">
    <source>
        <dbReference type="ARBA" id="ARBA00004141"/>
    </source>
</evidence>
<keyword evidence="4" id="KW-1133">Transmembrane helix</keyword>
<dbReference type="GO" id="GO:0030322">
    <property type="term" value="P:stabilization of membrane potential"/>
    <property type="evidence" value="ECO:0007669"/>
    <property type="project" value="TreeGrafter"/>
</dbReference>
<keyword evidence="6" id="KW-0472">Membrane</keyword>
<keyword evidence="2" id="KW-0813">Transport</keyword>
<dbReference type="EMBL" id="CP012160">
    <property type="protein sequence ID" value="AKS46055.1"/>
    <property type="molecule type" value="Genomic_DNA"/>
</dbReference>
<dbReference type="InterPro" id="IPR013099">
    <property type="entry name" value="K_chnl_dom"/>
</dbReference>
<dbReference type="Proteomes" id="UP000067444">
    <property type="component" value="Chromosome"/>
</dbReference>
<gene>
    <name evidence="8" type="ORF">OSB_15030</name>
</gene>
<accession>A0A0K0Y535</accession>
<evidence type="ECO:0000256" key="5">
    <source>
        <dbReference type="ARBA" id="ARBA00023065"/>
    </source>
</evidence>
<evidence type="ECO:0000256" key="7">
    <source>
        <dbReference type="ARBA" id="ARBA00023303"/>
    </source>
</evidence>
<evidence type="ECO:0000313" key="8">
    <source>
        <dbReference type="EMBL" id="AKS46055.1"/>
    </source>
</evidence>
<dbReference type="GO" id="GO:0005886">
    <property type="term" value="C:plasma membrane"/>
    <property type="evidence" value="ECO:0007669"/>
    <property type="project" value="TreeGrafter"/>
</dbReference>
<reference evidence="8 9" key="1">
    <citation type="journal article" date="2015" name="Genome Announc.">
        <title>Closed Genome Sequence of Octadecabacter temperatus SB1, the First Mesophilic Species of the Genus Octadecabacter.</title>
        <authorList>
            <person name="Voget S."/>
            <person name="Billerbeck S."/>
            <person name="Simon M."/>
            <person name="Daniel R."/>
        </authorList>
    </citation>
    <scope>NUCLEOTIDE SEQUENCE [LARGE SCALE GENOMIC DNA]</scope>
    <source>
        <strain evidence="8 9">SB1</strain>
    </source>
</reference>
<comment type="subcellular location">
    <subcellularLocation>
        <location evidence="1">Membrane</location>
        <topology evidence="1">Multi-pass membrane protein</topology>
    </subcellularLocation>
</comment>
<dbReference type="RefSeq" id="WP_049834386.1">
    <property type="nucleotide sequence ID" value="NZ_CP012160.1"/>
</dbReference>